<evidence type="ECO:0000313" key="2">
    <source>
        <dbReference type="Proteomes" id="UP000187203"/>
    </source>
</evidence>
<reference evidence="2" key="1">
    <citation type="submission" date="2013-09" db="EMBL/GenBank/DDBJ databases">
        <title>Corchorus olitorius genome sequencing.</title>
        <authorList>
            <person name="Alam M."/>
            <person name="Haque M.S."/>
            <person name="Islam M.S."/>
            <person name="Emdad E.M."/>
            <person name="Islam M.M."/>
            <person name="Ahmed B."/>
            <person name="Halim A."/>
            <person name="Hossen Q.M.M."/>
            <person name="Hossain M.Z."/>
            <person name="Ahmed R."/>
            <person name="Khan M.M."/>
            <person name="Islam R."/>
            <person name="Rashid M.M."/>
            <person name="Khan S.A."/>
            <person name="Rahman M.S."/>
            <person name="Alam M."/>
            <person name="Yahiya A.S."/>
            <person name="Khan M.S."/>
            <person name="Azam M.S."/>
            <person name="Haque T."/>
            <person name="Lashkar M.Z.H."/>
            <person name="Akhand A.I."/>
            <person name="Morshed G."/>
            <person name="Roy S."/>
            <person name="Uddin K.S."/>
            <person name="Rabeya T."/>
            <person name="Hossain A.S."/>
            <person name="Chowdhury A."/>
            <person name="Snigdha A.R."/>
            <person name="Mortoza M.S."/>
            <person name="Matin S.A."/>
            <person name="Hoque S.M.E."/>
            <person name="Islam M.K."/>
            <person name="Roy D.K."/>
            <person name="Haider R."/>
            <person name="Moosa M.M."/>
            <person name="Elias S.M."/>
            <person name="Hasan A.M."/>
            <person name="Jahan S."/>
            <person name="Shafiuddin M."/>
            <person name="Mahmood N."/>
            <person name="Shommy N.S."/>
        </authorList>
    </citation>
    <scope>NUCLEOTIDE SEQUENCE [LARGE SCALE GENOMIC DNA]</scope>
    <source>
        <strain evidence="2">cv. O-4</strain>
    </source>
</reference>
<accession>A0A1R3I5T2</accession>
<keyword evidence="2" id="KW-1185">Reference proteome</keyword>
<name>A0A1R3I5T2_9ROSI</name>
<dbReference type="EMBL" id="AWUE01018853">
    <property type="protein sequence ID" value="OMO77930.1"/>
    <property type="molecule type" value="Genomic_DNA"/>
</dbReference>
<dbReference type="Proteomes" id="UP000187203">
    <property type="component" value="Unassembled WGS sequence"/>
</dbReference>
<dbReference type="AlphaFoldDB" id="A0A1R3I5T2"/>
<gene>
    <name evidence="1" type="ORF">COLO4_24947</name>
</gene>
<proteinExistence type="predicted"/>
<organism evidence="1 2">
    <name type="scientific">Corchorus olitorius</name>
    <dbReference type="NCBI Taxonomy" id="93759"/>
    <lineage>
        <taxon>Eukaryota</taxon>
        <taxon>Viridiplantae</taxon>
        <taxon>Streptophyta</taxon>
        <taxon>Embryophyta</taxon>
        <taxon>Tracheophyta</taxon>
        <taxon>Spermatophyta</taxon>
        <taxon>Magnoliopsida</taxon>
        <taxon>eudicotyledons</taxon>
        <taxon>Gunneridae</taxon>
        <taxon>Pentapetalae</taxon>
        <taxon>rosids</taxon>
        <taxon>malvids</taxon>
        <taxon>Malvales</taxon>
        <taxon>Malvaceae</taxon>
        <taxon>Grewioideae</taxon>
        <taxon>Apeibeae</taxon>
        <taxon>Corchorus</taxon>
    </lineage>
</organism>
<comment type="caution">
    <text evidence="1">The sequence shown here is derived from an EMBL/GenBank/DDBJ whole genome shotgun (WGS) entry which is preliminary data.</text>
</comment>
<protein>
    <submittedName>
        <fullName evidence="1">Uncharacterized protein</fullName>
    </submittedName>
</protein>
<sequence length="51" mass="5942">MDAYSVVAITVFDDQVTTSSGSAQGEHQKQIRLIPLRWLLRIIRWLDTQHF</sequence>
<evidence type="ECO:0000313" key="1">
    <source>
        <dbReference type="EMBL" id="OMO77930.1"/>
    </source>
</evidence>